<sequence length="91" mass="10681">MSSTPRSRRAERQRRDWRRNRRLTGWLLLAWFVVSFVVAFFARELDFDFLGAPFGFWVAAQGAPIAYLVIVWIYAIVMDRRDDERGAPGDD</sequence>
<dbReference type="GeneID" id="99683951"/>
<comment type="caution">
    <text evidence="3">The sequence shown here is derived from an EMBL/GenBank/DDBJ whole genome shotgun (WGS) entry which is preliminary data.</text>
</comment>
<dbReference type="NCBIfam" id="TIGR03647">
    <property type="entry name" value="Na_symport_sm"/>
    <property type="match status" value="1"/>
</dbReference>
<evidence type="ECO:0000259" key="2">
    <source>
        <dbReference type="Pfam" id="PF13937"/>
    </source>
</evidence>
<reference evidence="3 4" key="1">
    <citation type="submission" date="2019-03" db="EMBL/GenBank/DDBJ databases">
        <title>Genomic Encyclopedia of Type Strains, Phase IV (KMG-IV): sequencing the most valuable type-strain genomes for metagenomic binning, comparative biology and taxonomic classification.</title>
        <authorList>
            <person name="Goeker M."/>
        </authorList>
    </citation>
    <scope>NUCLEOTIDE SEQUENCE [LARGE SCALE GENOMIC DNA]</scope>
    <source>
        <strain evidence="3 4">DSM 1709</strain>
    </source>
</reference>
<dbReference type="OrthoDB" id="9797746at2"/>
<dbReference type="Pfam" id="PF13937">
    <property type="entry name" value="DUF4212"/>
    <property type="match status" value="1"/>
</dbReference>
<feature type="transmembrane region" description="Helical" evidence="1">
    <location>
        <begin position="23"/>
        <end position="42"/>
    </location>
</feature>
<keyword evidence="1" id="KW-0472">Membrane</keyword>
<dbReference type="Proteomes" id="UP000295106">
    <property type="component" value="Unassembled WGS sequence"/>
</dbReference>
<gene>
    <name evidence="3" type="ORF">EV684_108204</name>
</gene>
<keyword evidence="1" id="KW-1133">Transmembrane helix</keyword>
<evidence type="ECO:0000313" key="3">
    <source>
        <dbReference type="EMBL" id="TCP01862.1"/>
    </source>
</evidence>
<dbReference type="AlphaFoldDB" id="A0A4R2M5J7"/>
<protein>
    <submittedName>
        <fullName evidence="3">Putative solute:sodium symporter small subunit</fullName>
    </submittedName>
</protein>
<dbReference type="EMBL" id="SLXD01000008">
    <property type="protein sequence ID" value="TCP01862.1"/>
    <property type="molecule type" value="Genomic_DNA"/>
</dbReference>
<keyword evidence="1" id="KW-0812">Transmembrane</keyword>
<proteinExistence type="predicted"/>
<dbReference type="InterPro" id="IPR019886">
    <property type="entry name" value="Na_symporter_ssu"/>
</dbReference>
<dbReference type="RefSeq" id="WP_132647918.1">
    <property type="nucleotide sequence ID" value="NZ_CP181386.1"/>
</dbReference>
<feature type="domain" description="Sodium symporter small subunit" evidence="2">
    <location>
        <begin position="14"/>
        <end position="84"/>
    </location>
</feature>
<organism evidence="3 4">
    <name type="scientific">Rubrivivax gelatinosus</name>
    <name type="common">Rhodocyclus gelatinosus</name>
    <name type="synonym">Rhodopseudomonas gelatinosa</name>
    <dbReference type="NCBI Taxonomy" id="28068"/>
    <lineage>
        <taxon>Bacteria</taxon>
        <taxon>Pseudomonadati</taxon>
        <taxon>Pseudomonadota</taxon>
        <taxon>Betaproteobacteria</taxon>
        <taxon>Burkholderiales</taxon>
        <taxon>Sphaerotilaceae</taxon>
        <taxon>Rubrivivax</taxon>
    </lineage>
</organism>
<evidence type="ECO:0000313" key="4">
    <source>
        <dbReference type="Proteomes" id="UP000295106"/>
    </source>
</evidence>
<name>A0A4R2M5J7_RUBGE</name>
<feature type="transmembrane region" description="Helical" evidence="1">
    <location>
        <begin position="54"/>
        <end position="77"/>
    </location>
</feature>
<accession>A0A4R2M5J7</accession>
<evidence type="ECO:0000256" key="1">
    <source>
        <dbReference type="SAM" id="Phobius"/>
    </source>
</evidence>